<sequence length="65" mass="6989">MHQVLLDDVAAKARKTGYAIDDPMVTPAHADKAMAKIHFKDWTISVCNVGPAAPESVTCGTSENY</sequence>
<name>A0ABW9BAN9_9BURK</name>
<keyword evidence="2" id="KW-1185">Reference proteome</keyword>
<organism evidence="1 2">
    <name type="scientific">Paraburkholderia phytofirmans</name>
    <dbReference type="NCBI Taxonomy" id="261302"/>
    <lineage>
        <taxon>Bacteria</taxon>
        <taxon>Pseudomonadati</taxon>
        <taxon>Pseudomonadota</taxon>
        <taxon>Betaproteobacteria</taxon>
        <taxon>Burkholderiales</taxon>
        <taxon>Burkholderiaceae</taxon>
        <taxon>Paraburkholderia</taxon>
    </lineage>
</organism>
<gene>
    <name evidence="1" type="ORF">PQR03_05210</name>
</gene>
<accession>A0ABW9BAN9</accession>
<protein>
    <submittedName>
        <fullName evidence="1">Uncharacterized protein</fullName>
    </submittedName>
</protein>
<dbReference type="EMBL" id="JAQQDR010000002">
    <property type="protein sequence ID" value="MFM0237521.1"/>
    <property type="molecule type" value="Genomic_DNA"/>
</dbReference>
<evidence type="ECO:0000313" key="2">
    <source>
        <dbReference type="Proteomes" id="UP001629274"/>
    </source>
</evidence>
<proteinExistence type="predicted"/>
<evidence type="ECO:0000313" key="1">
    <source>
        <dbReference type="EMBL" id="MFM0237521.1"/>
    </source>
</evidence>
<dbReference type="Proteomes" id="UP001629274">
    <property type="component" value="Unassembled WGS sequence"/>
</dbReference>
<dbReference type="RefSeq" id="WP_408257648.1">
    <property type="nucleotide sequence ID" value="NZ_JAQQCK010000001.1"/>
</dbReference>
<comment type="caution">
    <text evidence="1">The sequence shown here is derived from an EMBL/GenBank/DDBJ whole genome shotgun (WGS) entry which is preliminary data.</text>
</comment>
<reference evidence="1 2" key="1">
    <citation type="journal article" date="2024" name="Chem. Sci.">
        <title>Discovery of megapolipeptins by genome mining of a Burkholderiales bacteria collection.</title>
        <authorList>
            <person name="Paulo B.S."/>
            <person name="Recchia M.J.J."/>
            <person name="Lee S."/>
            <person name="Fergusson C.H."/>
            <person name="Romanowski S.B."/>
            <person name="Hernandez A."/>
            <person name="Krull N."/>
            <person name="Liu D.Y."/>
            <person name="Cavanagh H."/>
            <person name="Bos A."/>
            <person name="Gray C.A."/>
            <person name="Murphy B.T."/>
            <person name="Linington R.G."/>
            <person name="Eustaquio A.S."/>
        </authorList>
    </citation>
    <scope>NUCLEOTIDE SEQUENCE [LARGE SCALE GENOMIC DNA]</scope>
    <source>
        <strain evidence="1 2">RL17-351-BIE-A</strain>
    </source>
</reference>